<dbReference type="Pfam" id="PF12728">
    <property type="entry name" value="HTH_17"/>
    <property type="match status" value="1"/>
</dbReference>
<proteinExistence type="predicted"/>
<dbReference type="InterPro" id="IPR009061">
    <property type="entry name" value="DNA-bd_dom_put_sf"/>
</dbReference>
<dbReference type="OrthoDB" id="166072at2"/>
<dbReference type="AlphaFoldDB" id="A0A5A5TDR0"/>
<keyword evidence="3" id="KW-1185">Reference proteome</keyword>
<sequence length="68" mass="7875">MDKLGGVAPTQKFVLSVADVAEHLGVCRQTVYNYIYFEGMPSIKVRGMRRVYLDFLHTWLKEREQVLA</sequence>
<evidence type="ECO:0000313" key="3">
    <source>
        <dbReference type="Proteomes" id="UP000322530"/>
    </source>
</evidence>
<dbReference type="InterPro" id="IPR041657">
    <property type="entry name" value="HTH_17"/>
</dbReference>
<comment type="caution">
    <text evidence="2">The sequence shown here is derived from an EMBL/GenBank/DDBJ whole genome shotgun (WGS) entry which is preliminary data.</text>
</comment>
<organism evidence="2 3">
    <name type="scientific">Dictyobacter arantiisoli</name>
    <dbReference type="NCBI Taxonomy" id="2014874"/>
    <lineage>
        <taxon>Bacteria</taxon>
        <taxon>Bacillati</taxon>
        <taxon>Chloroflexota</taxon>
        <taxon>Ktedonobacteria</taxon>
        <taxon>Ktedonobacterales</taxon>
        <taxon>Dictyobacteraceae</taxon>
        <taxon>Dictyobacter</taxon>
    </lineage>
</organism>
<evidence type="ECO:0000313" key="2">
    <source>
        <dbReference type="EMBL" id="GCF09326.1"/>
    </source>
</evidence>
<reference evidence="2 3" key="1">
    <citation type="submission" date="2019-01" db="EMBL/GenBank/DDBJ databases">
        <title>Draft genome sequence of Dictyobacter sp. Uno17.</title>
        <authorList>
            <person name="Wang C.M."/>
            <person name="Zheng Y."/>
            <person name="Sakai Y."/>
            <person name="Abe K."/>
            <person name="Yokota A."/>
            <person name="Yabe S."/>
        </authorList>
    </citation>
    <scope>NUCLEOTIDE SEQUENCE [LARGE SCALE GENOMIC DNA]</scope>
    <source>
        <strain evidence="2 3">Uno17</strain>
    </source>
</reference>
<dbReference type="RefSeq" id="WP_149402271.1">
    <property type="nucleotide sequence ID" value="NZ_BIXY01000041.1"/>
</dbReference>
<feature type="domain" description="Helix-turn-helix" evidence="1">
    <location>
        <begin position="14"/>
        <end position="63"/>
    </location>
</feature>
<evidence type="ECO:0000259" key="1">
    <source>
        <dbReference type="Pfam" id="PF12728"/>
    </source>
</evidence>
<dbReference type="NCBIfam" id="TIGR01764">
    <property type="entry name" value="excise"/>
    <property type="match status" value="1"/>
</dbReference>
<accession>A0A5A5TDR0</accession>
<dbReference type="InterPro" id="IPR010093">
    <property type="entry name" value="SinI_DNA-bd"/>
</dbReference>
<name>A0A5A5TDR0_9CHLR</name>
<dbReference type="Proteomes" id="UP000322530">
    <property type="component" value="Unassembled WGS sequence"/>
</dbReference>
<dbReference type="GO" id="GO:0003677">
    <property type="term" value="F:DNA binding"/>
    <property type="evidence" value="ECO:0007669"/>
    <property type="project" value="InterPro"/>
</dbReference>
<dbReference type="EMBL" id="BIXY01000041">
    <property type="protein sequence ID" value="GCF09326.1"/>
    <property type="molecule type" value="Genomic_DNA"/>
</dbReference>
<dbReference type="SUPFAM" id="SSF46955">
    <property type="entry name" value="Putative DNA-binding domain"/>
    <property type="match status" value="1"/>
</dbReference>
<protein>
    <recommendedName>
        <fullName evidence="1">Helix-turn-helix domain-containing protein</fullName>
    </recommendedName>
</protein>
<gene>
    <name evidence="2" type="ORF">KDI_28900</name>
</gene>